<reference evidence="1 2" key="1">
    <citation type="submission" date="2020-09" db="EMBL/GenBank/DDBJ databases">
        <authorList>
            <person name="Li C."/>
            <person name="Ding Y."/>
            <person name="Wu Q."/>
        </authorList>
    </citation>
    <scope>NUCLEOTIDE SEQUENCE [LARGE SCALE GENOMIC DNA]</scope>
</reference>
<protein>
    <submittedName>
        <fullName evidence="1">Uncharacterized protein</fullName>
    </submittedName>
</protein>
<dbReference type="KEGG" id="vg:65132320"/>
<evidence type="ECO:0000313" key="2">
    <source>
        <dbReference type="Proteomes" id="UP000593635"/>
    </source>
</evidence>
<accession>A0A7M1RQW5</accession>
<name>A0A7M1RQW5_9CAUD</name>
<organism evidence="1 2">
    <name type="scientific">Bacillus phage DLc1</name>
    <dbReference type="NCBI Taxonomy" id="2777318"/>
    <lineage>
        <taxon>Viruses</taxon>
        <taxon>Duplodnaviria</taxon>
        <taxon>Heunggongvirae</taxon>
        <taxon>Uroviricota</taxon>
        <taxon>Caudoviricetes</taxon>
        <taxon>Salasmaviridae</taxon>
        <taxon>Huangshavirus</taxon>
        <taxon>Huangshavirus dlcuna</taxon>
    </lineage>
</organism>
<proteinExistence type="predicted"/>
<sequence length="41" mass="4983">MKTLEKLKYRTTQLEKLQSFYVRGLISIYDLEKLSNKIYNI</sequence>
<evidence type="ECO:0000313" key="1">
    <source>
        <dbReference type="EMBL" id="QOR56301.1"/>
    </source>
</evidence>
<dbReference type="RefSeq" id="YP_010113782.1">
    <property type="nucleotide sequence ID" value="NC_055908.1"/>
</dbReference>
<keyword evidence="2" id="KW-1185">Reference proteome</keyword>
<dbReference type="Proteomes" id="UP000593635">
    <property type="component" value="Segment"/>
</dbReference>
<dbReference type="GeneID" id="65132320"/>
<dbReference type="EMBL" id="MW012634">
    <property type="protein sequence ID" value="QOR56301.1"/>
    <property type="molecule type" value="Genomic_DNA"/>
</dbReference>